<comment type="caution">
    <text evidence="2">The sequence shown here is derived from an EMBL/GenBank/DDBJ whole genome shotgun (WGS) entry which is preliminary data.</text>
</comment>
<evidence type="ECO:0000313" key="2">
    <source>
        <dbReference type="EMBL" id="KAL3689617.1"/>
    </source>
</evidence>
<accession>A0ABD3HGB2</accession>
<evidence type="ECO:0000313" key="3">
    <source>
        <dbReference type="Proteomes" id="UP001633002"/>
    </source>
</evidence>
<gene>
    <name evidence="2" type="ORF">R1sor_015926</name>
</gene>
<dbReference type="Proteomes" id="UP001633002">
    <property type="component" value="Unassembled WGS sequence"/>
</dbReference>
<dbReference type="EMBL" id="JBJQOH010000004">
    <property type="protein sequence ID" value="KAL3689617.1"/>
    <property type="molecule type" value="Genomic_DNA"/>
</dbReference>
<feature type="region of interest" description="Disordered" evidence="1">
    <location>
        <begin position="271"/>
        <end position="315"/>
    </location>
</feature>
<keyword evidence="3" id="KW-1185">Reference proteome</keyword>
<sequence length="315" mass="36629">MHPLIPDLSGTERSAEELHHLAVYEAYTFCHERELHRFWAYLWNEWYCPDMWKLFSRSSKPLLCMSRTTNIVEAHWRKIKHDYLNSLNRPRLDILVYLLAKKVLGDVEISLNQFQKGREFPTWWVKFRRQWVKLAEREPAARGYYVTDVSAWTYSCLAFVSAKYLICKHLVLGYTTGVSAEVLVYLQTYRRFEPPFYVFQSCENFFSRHTMRPESDPWYEQPAYVEHGMPEDIGIGGIDLNEDSIEMLPADDPETEDGGADEDVAAIADLLAEPNVSRDDDSAGEAASRGRHTSGLRRRRQQGTWEHAGAPVLMR</sequence>
<reference evidence="2 3" key="1">
    <citation type="submission" date="2024-09" db="EMBL/GenBank/DDBJ databases">
        <title>Chromosome-scale assembly of Riccia sorocarpa.</title>
        <authorList>
            <person name="Paukszto L."/>
        </authorList>
    </citation>
    <scope>NUCLEOTIDE SEQUENCE [LARGE SCALE GENOMIC DNA]</scope>
    <source>
        <strain evidence="2">LP-2024</strain>
        <tissue evidence="2">Aerial parts of the thallus</tissue>
    </source>
</reference>
<evidence type="ECO:0000256" key="1">
    <source>
        <dbReference type="SAM" id="MobiDB-lite"/>
    </source>
</evidence>
<feature type="compositionally biased region" description="Basic residues" evidence="1">
    <location>
        <begin position="289"/>
        <end position="301"/>
    </location>
</feature>
<protein>
    <submittedName>
        <fullName evidence="2">Uncharacterized protein</fullName>
    </submittedName>
</protein>
<proteinExistence type="predicted"/>
<dbReference type="AlphaFoldDB" id="A0ABD3HGB2"/>
<organism evidence="2 3">
    <name type="scientific">Riccia sorocarpa</name>
    <dbReference type="NCBI Taxonomy" id="122646"/>
    <lineage>
        <taxon>Eukaryota</taxon>
        <taxon>Viridiplantae</taxon>
        <taxon>Streptophyta</taxon>
        <taxon>Embryophyta</taxon>
        <taxon>Marchantiophyta</taxon>
        <taxon>Marchantiopsida</taxon>
        <taxon>Marchantiidae</taxon>
        <taxon>Marchantiales</taxon>
        <taxon>Ricciaceae</taxon>
        <taxon>Riccia</taxon>
    </lineage>
</organism>
<name>A0ABD3HGB2_9MARC</name>